<evidence type="ECO:0000256" key="1">
    <source>
        <dbReference type="ARBA" id="ARBA00000085"/>
    </source>
</evidence>
<keyword evidence="3" id="KW-0597">Phosphoprotein</keyword>
<keyword evidence="7" id="KW-0812">Transmembrane</keyword>
<dbReference type="SMART" id="SM00388">
    <property type="entry name" value="HisKA"/>
    <property type="match status" value="1"/>
</dbReference>
<comment type="catalytic activity">
    <reaction evidence="1">
        <text>ATP + protein L-histidine = ADP + protein N-phospho-L-histidine.</text>
        <dbReference type="EC" id="2.7.13.3"/>
    </reaction>
</comment>
<comment type="caution">
    <text evidence="9">The sequence shown here is derived from an EMBL/GenBank/DDBJ whole genome shotgun (WGS) entry which is preliminary data.</text>
</comment>
<feature type="coiled-coil region" evidence="6">
    <location>
        <begin position="210"/>
        <end position="237"/>
    </location>
</feature>
<keyword evidence="6" id="KW-0175">Coiled coil</keyword>
<accession>A0A2P7QYA7</accession>
<dbReference type="PANTHER" id="PTHR42878">
    <property type="entry name" value="TWO-COMPONENT HISTIDINE KINASE"/>
    <property type="match status" value="1"/>
</dbReference>
<dbReference type="EMBL" id="PXYI01000001">
    <property type="protein sequence ID" value="PSJ42950.1"/>
    <property type="molecule type" value="Genomic_DNA"/>
</dbReference>
<organism evidence="9 10">
    <name type="scientific">Allosphingosinicella deserti</name>
    <dbReference type="NCBI Taxonomy" id="2116704"/>
    <lineage>
        <taxon>Bacteria</taxon>
        <taxon>Pseudomonadati</taxon>
        <taxon>Pseudomonadota</taxon>
        <taxon>Alphaproteobacteria</taxon>
        <taxon>Sphingomonadales</taxon>
        <taxon>Sphingomonadaceae</taxon>
        <taxon>Allosphingosinicella</taxon>
    </lineage>
</organism>
<dbReference type="GO" id="GO:0007234">
    <property type="term" value="P:osmosensory signaling via phosphorelay pathway"/>
    <property type="evidence" value="ECO:0007669"/>
    <property type="project" value="TreeGrafter"/>
</dbReference>
<dbReference type="InterPro" id="IPR036097">
    <property type="entry name" value="HisK_dim/P_sf"/>
</dbReference>
<protein>
    <recommendedName>
        <fullName evidence="2">histidine kinase</fullName>
        <ecNumber evidence="2">2.7.13.3</ecNumber>
    </recommendedName>
</protein>
<dbReference type="Pfam" id="PF02518">
    <property type="entry name" value="HATPase_c"/>
    <property type="match status" value="1"/>
</dbReference>
<keyword evidence="10" id="KW-1185">Reference proteome</keyword>
<evidence type="ECO:0000256" key="6">
    <source>
        <dbReference type="SAM" id="Coils"/>
    </source>
</evidence>
<dbReference type="RefSeq" id="WP_106510966.1">
    <property type="nucleotide sequence ID" value="NZ_PXYI01000001.1"/>
</dbReference>
<dbReference type="SUPFAM" id="SSF47384">
    <property type="entry name" value="Homodimeric domain of signal transducing histidine kinase"/>
    <property type="match status" value="1"/>
</dbReference>
<dbReference type="AlphaFoldDB" id="A0A2P7QYA7"/>
<dbReference type="Pfam" id="PF00512">
    <property type="entry name" value="HisKA"/>
    <property type="match status" value="1"/>
</dbReference>
<dbReference type="GO" id="GO:0000155">
    <property type="term" value="F:phosphorelay sensor kinase activity"/>
    <property type="evidence" value="ECO:0007669"/>
    <property type="project" value="InterPro"/>
</dbReference>
<dbReference type="InterPro" id="IPR003661">
    <property type="entry name" value="HisK_dim/P_dom"/>
</dbReference>
<gene>
    <name evidence="9" type="ORF">C7I55_00580</name>
</gene>
<dbReference type="CDD" id="cd19410">
    <property type="entry name" value="HK9-like_sensor"/>
    <property type="match status" value="1"/>
</dbReference>
<dbReference type="PROSITE" id="PS50109">
    <property type="entry name" value="HIS_KIN"/>
    <property type="match status" value="1"/>
</dbReference>
<dbReference type="InterPro" id="IPR005467">
    <property type="entry name" value="His_kinase_dom"/>
</dbReference>
<evidence type="ECO:0000313" key="10">
    <source>
        <dbReference type="Proteomes" id="UP000241167"/>
    </source>
</evidence>
<keyword evidence="7" id="KW-0472">Membrane</keyword>
<name>A0A2P7QYA7_9SPHN</name>
<keyword evidence="7" id="KW-1133">Transmembrane helix</keyword>
<evidence type="ECO:0000256" key="4">
    <source>
        <dbReference type="ARBA" id="ARBA00022679"/>
    </source>
</evidence>
<dbReference type="Gene3D" id="3.30.565.10">
    <property type="entry name" value="Histidine kinase-like ATPase, C-terminal domain"/>
    <property type="match status" value="1"/>
</dbReference>
<dbReference type="Pfam" id="PF05227">
    <property type="entry name" value="CHASE3"/>
    <property type="match status" value="1"/>
</dbReference>
<keyword evidence="4" id="KW-0808">Transferase</keyword>
<dbReference type="InterPro" id="IPR036890">
    <property type="entry name" value="HATPase_C_sf"/>
</dbReference>
<evidence type="ECO:0000256" key="7">
    <source>
        <dbReference type="SAM" id="Phobius"/>
    </source>
</evidence>
<dbReference type="GO" id="GO:0000156">
    <property type="term" value="F:phosphorelay response regulator activity"/>
    <property type="evidence" value="ECO:0007669"/>
    <property type="project" value="TreeGrafter"/>
</dbReference>
<feature type="domain" description="Histidine kinase" evidence="8">
    <location>
        <begin position="255"/>
        <end position="490"/>
    </location>
</feature>
<dbReference type="GO" id="GO:0030295">
    <property type="term" value="F:protein kinase activator activity"/>
    <property type="evidence" value="ECO:0007669"/>
    <property type="project" value="TreeGrafter"/>
</dbReference>
<reference evidence="9 10" key="1">
    <citation type="submission" date="2018-03" db="EMBL/GenBank/DDBJ databases">
        <title>The draft genome of Sphingosinicella sp. GL-C-18.</title>
        <authorList>
            <person name="Liu L."/>
            <person name="Li L."/>
            <person name="Liang L."/>
            <person name="Zhang X."/>
            <person name="Wang T."/>
        </authorList>
    </citation>
    <scope>NUCLEOTIDE SEQUENCE [LARGE SCALE GENOMIC DNA]</scope>
    <source>
        <strain evidence="9 10">GL-C-18</strain>
    </source>
</reference>
<dbReference type="EC" id="2.7.13.3" evidence="2"/>
<proteinExistence type="predicted"/>
<keyword evidence="5 9" id="KW-0418">Kinase</keyword>
<dbReference type="SUPFAM" id="SSF55874">
    <property type="entry name" value="ATPase domain of HSP90 chaperone/DNA topoisomerase II/histidine kinase"/>
    <property type="match status" value="1"/>
</dbReference>
<dbReference type="Gene3D" id="1.10.287.130">
    <property type="match status" value="1"/>
</dbReference>
<evidence type="ECO:0000313" key="9">
    <source>
        <dbReference type="EMBL" id="PSJ42950.1"/>
    </source>
</evidence>
<sequence length="497" mass="54572">MPLVPENAERGVARVLAPMLALGFAALLLAAAAAAWLQSRNQDNAAAVEHTLLVDAKISDFATLVERSETGRRGYLLSRDPAFRTIFVSAAAGLPALAEDIAKVTADNPRQQARAIRLRTLLRRQQLLQAQTIEQVASGRAADFANFNQDPGVALTRQIRAIAQSMRDDERALLRLRNERQHATLATFYTVLTIAGLLLVLVAAFTLAVMRRYTGQLSASRNELRRLNGDLEMLVQERTSELQRANQEIQRFAYIVSHDLRSPLVNVMGFTAELDAARKTIGGWIDRIEEQAPESVPQEARLAVREDLPEAIGFIRTSTQKMDRLINAILRLSREGRRALTPEPLDMNALVQSIIDNLHQRAADAGAEISAAALPDVVSDRVALDQILSNLVENAVKYLKPGRPGIIRISGHRDGARAVFEVSDNGRGIDPKDHERIFDLFRRSGAQDQPGEGIGLAHVRALAYRLGGVIDVRSQLDHGATFRLSVPLTLEAGNYAA</sequence>
<feature type="transmembrane region" description="Helical" evidence="7">
    <location>
        <begin position="15"/>
        <end position="37"/>
    </location>
</feature>
<evidence type="ECO:0000256" key="5">
    <source>
        <dbReference type="ARBA" id="ARBA00022777"/>
    </source>
</evidence>
<evidence type="ECO:0000256" key="3">
    <source>
        <dbReference type="ARBA" id="ARBA00022553"/>
    </source>
</evidence>
<evidence type="ECO:0000259" key="8">
    <source>
        <dbReference type="PROSITE" id="PS50109"/>
    </source>
</evidence>
<evidence type="ECO:0000256" key="2">
    <source>
        <dbReference type="ARBA" id="ARBA00012438"/>
    </source>
</evidence>
<dbReference type="CDD" id="cd00082">
    <property type="entry name" value="HisKA"/>
    <property type="match status" value="1"/>
</dbReference>
<dbReference type="Proteomes" id="UP000241167">
    <property type="component" value="Unassembled WGS sequence"/>
</dbReference>
<feature type="transmembrane region" description="Helical" evidence="7">
    <location>
        <begin position="185"/>
        <end position="210"/>
    </location>
</feature>
<dbReference type="InterPro" id="IPR050351">
    <property type="entry name" value="BphY/WalK/GraS-like"/>
</dbReference>
<dbReference type="InterPro" id="IPR004358">
    <property type="entry name" value="Sig_transdc_His_kin-like_C"/>
</dbReference>
<dbReference type="PANTHER" id="PTHR42878:SF15">
    <property type="entry name" value="BACTERIOPHYTOCHROME"/>
    <property type="match status" value="1"/>
</dbReference>
<dbReference type="SMART" id="SM00387">
    <property type="entry name" value="HATPase_c"/>
    <property type="match status" value="1"/>
</dbReference>
<dbReference type="InterPro" id="IPR007891">
    <property type="entry name" value="CHASE3"/>
</dbReference>
<dbReference type="OrthoDB" id="9808408at2"/>
<dbReference type="PRINTS" id="PR00344">
    <property type="entry name" value="BCTRLSENSOR"/>
</dbReference>
<dbReference type="InterPro" id="IPR003594">
    <property type="entry name" value="HATPase_dom"/>
</dbReference>